<evidence type="ECO:0000259" key="1">
    <source>
        <dbReference type="Pfam" id="PF00534"/>
    </source>
</evidence>
<dbReference type="InterPro" id="IPR001296">
    <property type="entry name" value="Glyco_trans_1"/>
</dbReference>
<dbReference type="InterPro" id="IPR028098">
    <property type="entry name" value="Glyco_trans_4-like_N"/>
</dbReference>
<dbReference type="EMBL" id="WOWA01000002">
    <property type="protein sequence ID" value="NLV11952.1"/>
    <property type="molecule type" value="Genomic_DNA"/>
</dbReference>
<accession>A0A847U140</accession>
<dbReference type="Gene3D" id="3.40.50.2000">
    <property type="entry name" value="Glycogen Phosphorylase B"/>
    <property type="match status" value="2"/>
</dbReference>
<proteinExistence type="predicted"/>
<evidence type="ECO:0000313" key="3">
    <source>
        <dbReference type="EMBL" id="NLV11952.1"/>
    </source>
</evidence>
<keyword evidence="3" id="KW-0808">Transferase</keyword>
<evidence type="ECO:0000313" key="4">
    <source>
        <dbReference type="Proteomes" id="UP000641625"/>
    </source>
</evidence>
<gene>
    <name evidence="3" type="ORF">GOC77_01445</name>
</gene>
<dbReference type="Pfam" id="PF13579">
    <property type="entry name" value="Glyco_trans_4_4"/>
    <property type="match status" value="1"/>
</dbReference>
<dbReference type="AlphaFoldDB" id="A0A847U140"/>
<feature type="domain" description="Glycosyltransferase subfamily 4-like N-terminal" evidence="2">
    <location>
        <begin position="15"/>
        <end position="154"/>
    </location>
</feature>
<dbReference type="CDD" id="cd03794">
    <property type="entry name" value="GT4_WbuB-like"/>
    <property type="match status" value="1"/>
</dbReference>
<evidence type="ECO:0000259" key="2">
    <source>
        <dbReference type="Pfam" id="PF13579"/>
    </source>
</evidence>
<dbReference type="PANTHER" id="PTHR12526">
    <property type="entry name" value="GLYCOSYLTRANSFERASE"/>
    <property type="match status" value="1"/>
</dbReference>
<dbReference type="PANTHER" id="PTHR12526:SF630">
    <property type="entry name" value="GLYCOSYLTRANSFERASE"/>
    <property type="match status" value="1"/>
</dbReference>
<comment type="caution">
    <text evidence="3">The sequence shown here is derived from an EMBL/GenBank/DDBJ whole genome shotgun (WGS) entry which is preliminary data.</text>
</comment>
<dbReference type="GO" id="GO:0016757">
    <property type="term" value="F:glycosyltransferase activity"/>
    <property type="evidence" value="ECO:0007669"/>
    <property type="project" value="InterPro"/>
</dbReference>
<dbReference type="RefSeq" id="WP_170095661.1">
    <property type="nucleotide sequence ID" value="NZ_WOWA01000002.1"/>
</dbReference>
<dbReference type="SUPFAM" id="SSF53756">
    <property type="entry name" value="UDP-Glycosyltransferase/glycogen phosphorylase"/>
    <property type="match status" value="1"/>
</dbReference>
<dbReference type="Proteomes" id="UP000641625">
    <property type="component" value="Unassembled WGS sequence"/>
</dbReference>
<protein>
    <submittedName>
        <fullName evidence="3">Glycosyltransferase</fullName>
    </submittedName>
</protein>
<organism evidence="3 4">
    <name type="scientific">Haloarcula argentinensis</name>
    <dbReference type="NCBI Taxonomy" id="43776"/>
    <lineage>
        <taxon>Archaea</taxon>
        <taxon>Methanobacteriati</taxon>
        <taxon>Methanobacteriota</taxon>
        <taxon>Stenosarchaea group</taxon>
        <taxon>Halobacteria</taxon>
        <taxon>Halobacteriales</taxon>
        <taxon>Haloarculaceae</taxon>
        <taxon>Haloarcula</taxon>
    </lineage>
</organism>
<dbReference type="Pfam" id="PF00534">
    <property type="entry name" value="Glycos_transf_1"/>
    <property type="match status" value="1"/>
</dbReference>
<name>A0A847U140_HALAR</name>
<reference evidence="3" key="1">
    <citation type="submission" date="2019-12" db="EMBL/GenBank/DDBJ databases">
        <title>Whole genome sequencing of Haloarcula argentinensis strain pws5.</title>
        <authorList>
            <person name="Verma D.K."/>
            <person name="Gopal K."/>
            <person name="Prasad E.S."/>
        </authorList>
    </citation>
    <scope>NUCLEOTIDE SEQUENCE</scope>
    <source>
        <strain evidence="3">Pws5</strain>
    </source>
</reference>
<feature type="domain" description="Glycosyl transferase family 1" evidence="1">
    <location>
        <begin position="183"/>
        <end position="355"/>
    </location>
</feature>
<sequence>MVSVLILYHRANLNPRIELFSEALLADGYDVGAICWDRSGSSNAGSDIVPIQRVGIPGFDMSLVNALVVPLLYIQFARTMWRRDPDAILCAHIALLPLAVFWGAITRTPVVYDVIETYFEGYRARKSWFAELFATVASALEQLCLRGVDGITVIDTNGDILAERYRGYTSNFEIVYNLPRVKQEPRQNGHDGPPVIVYTGLIDDRKGVPTLIEAFAEVSETHEARLLLIGGSVDDTLDRVKHRVRELNLDDAVQFTGQVEYDAVHDLLLDADIAVAPYRRLEVFDISRWNSRKIPDYMNAGLPVIAPDFGGFPQVIDETGAGICVDTSDADKVADAIQELIDNPERARALGNSGRDAIKSRYNWGTECEKVTSVFRTAIRTA</sequence>